<dbReference type="InterPro" id="IPR015424">
    <property type="entry name" value="PyrdxlP-dep_Trfase"/>
</dbReference>
<keyword evidence="5" id="KW-0808">Transferase</keyword>
<dbReference type="InterPro" id="IPR049704">
    <property type="entry name" value="Aminotrans_3_PPA_site"/>
</dbReference>
<keyword evidence="5" id="KW-0032">Aminotransferase</keyword>
<evidence type="ECO:0000256" key="1">
    <source>
        <dbReference type="ARBA" id="ARBA00008954"/>
    </source>
</evidence>
<dbReference type="OrthoDB" id="9801834at2"/>
<dbReference type="Gene3D" id="3.90.1150.10">
    <property type="entry name" value="Aspartate Aminotransferase, domain 1"/>
    <property type="match status" value="1"/>
</dbReference>
<accession>A0A419I5X1</accession>
<dbReference type="GO" id="GO:0008483">
    <property type="term" value="F:transaminase activity"/>
    <property type="evidence" value="ECO:0007669"/>
    <property type="project" value="UniProtKB-KW"/>
</dbReference>
<reference evidence="5 6" key="1">
    <citation type="submission" date="2018-09" db="EMBL/GenBank/DDBJ databases">
        <title>YIM PH 21725 draft genome.</title>
        <authorList>
            <person name="Miao C."/>
        </authorList>
    </citation>
    <scope>NUCLEOTIDE SEQUENCE [LARGE SCALE GENOMIC DNA]</scope>
    <source>
        <strain evidence="6">YIM PH21725</strain>
    </source>
</reference>
<keyword evidence="6" id="KW-1185">Reference proteome</keyword>
<evidence type="ECO:0000256" key="3">
    <source>
        <dbReference type="ARBA" id="ARBA00023194"/>
    </source>
</evidence>
<proteinExistence type="inferred from homology"/>
<dbReference type="Proteomes" id="UP000285112">
    <property type="component" value="Unassembled WGS sequence"/>
</dbReference>
<dbReference type="GO" id="GO:0030170">
    <property type="term" value="F:pyridoxal phosphate binding"/>
    <property type="evidence" value="ECO:0007669"/>
    <property type="project" value="InterPro"/>
</dbReference>
<name>A0A419I5X1_9PSEU</name>
<organism evidence="5 6">
    <name type="scientific">Amycolatopsis panacis</name>
    <dbReference type="NCBI Taxonomy" id="2340917"/>
    <lineage>
        <taxon>Bacteria</taxon>
        <taxon>Bacillati</taxon>
        <taxon>Actinomycetota</taxon>
        <taxon>Actinomycetes</taxon>
        <taxon>Pseudonocardiales</taxon>
        <taxon>Pseudonocardiaceae</taxon>
        <taxon>Amycolatopsis</taxon>
    </lineage>
</organism>
<evidence type="ECO:0000313" key="5">
    <source>
        <dbReference type="EMBL" id="RJQ86407.1"/>
    </source>
</evidence>
<gene>
    <name evidence="5" type="ORF">D5S19_11510</name>
</gene>
<dbReference type="EMBL" id="QZFV01000073">
    <property type="protein sequence ID" value="RJQ86407.1"/>
    <property type="molecule type" value="Genomic_DNA"/>
</dbReference>
<dbReference type="GO" id="GO:0017000">
    <property type="term" value="P:antibiotic biosynthetic process"/>
    <property type="evidence" value="ECO:0007669"/>
    <property type="project" value="UniProtKB-KW"/>
</dbReference>
<comment type="caution">
    <text evidence="5">The sequence shown here is derived from an EMBL/GenBank/DDBJ whole genome shotgun (WGS) entry which is preliminary data.</text>
</comment>
<dbReference type="RefSeq" id="WP_120023351.1">
    <property type="nucleotide sequence ID" value="NZ_QZFV01000073.1"/>
</dbReference>
<dbReference type="PANTHER" id="PTHR45688">
    <property type="match status" value="1"/>
</dbReference>
<sequence>MTTTSGERQAVDSVDSLSAQEEFWDTARRHLIRYGRGGFVPAIIERAEGAHLYDESGRMIIDFTSGQMSSLLGHSHPAIVATVRESIATLDHLFSGMLSRPVVDLAAALARTLPEPLCKTMILSTGGESNEAAIKMAKLYTGKHEIVTFDQSYHGVTHASGAATYSLSRAGYGPVVPGNLIIPTPNSYRSVFRKDGVHDWQTELDYGFAMVDRQSVGSLAAFIAEPLLSTGGIIEPPTGYFAALRKKCDERGMLLIVDEAQTGLCRTGDWYAFQRHGVVPDILTLSKTLGAGLPVSAVVTSDEIETTCSDRGFMFTTTHVSDPLAAAVGRTVLRTLEEGRFELTAQRLGERLRRGLLDLQQRHERIGDVRGRGLLQGIELVMDRKTKEPADDYGTHVTAACFDLGLHLNIAQLPGVNSILRLAPPLTISEPDLDTGLGILDQALTIAAER</sequence>
<comment type="similarity">
    <text evidence="1 4">Belongs to the class-III pyridoxal-phosphate-dependent aminotransferase family.</text>
</comment>
<evidence type="ECO:0000256" key="2">
    <source>
        <dbReference type="ARBA" id="ARBA00022898"/>
    </source>
</evidence>
<dbReference type="PROSITE" id="PS00600">
    <property type="entry name" value="AA_TRANSFER_CLASS_3"/>
    <property type="match status" value="1"/>
</dbReference>
<dbReference type="SUPFAM" id="SSF53383">
    <property type="entry name" value="PLP-dependent transferases"/>
    <property type="match status" value="1"/>
</dbReference>
<dbReference type="InterPro" id="IPR015421">
    <property type="entry name" value="PyrdxlP-dep_Trfase_major"/>
</dbReference>
<dbReference type="InterPro" id="IPR005814">
    <property type="entry name" value="Aminotrans_3"/>
</dbReference>
<keyword evidence="2 4" id="KW-0663">Pyridoxal phosphate</keyword>
<dbReference type="PIRSF" id="PIRSF000521">
    <property type="entry name" value="Transaminase_4ab_Lys_Orn"/>
    <property type="match status" value="1"/>
</dbReference>
<dbReference type="CDD" id="cd00610">
    <property type="entry name" value="OAT_like"/>
    <property type="match status" value="1"/>
</dbReference>
<evidence type="ECO:0000313" key="6">
    <source>
        <dbReference type="Proteomes" id="UP000285112"/>
    </source>
</evidence>
<dbReference type="AlphaFoldDB" id="A0A419I5X1"/>
<dbReference type="InterPro" id="IPR015422">
    <property type="entry name" value="PyrdxlP-dep_Trfase_small"/>
</dbReference>
<dbReference type="Pfam" id="PF00202">
    <property type="entry name" value="Aminotran_3"/>
    <property type="match status" value="1"/>
</dbReference>
<dbReference type="PANTHER" id="PTHR45688:SF13">
    <property type="entry name" value="ALANINE--GLYOXYLATE AMINOTRANSFERASE 2-LIKE"/>
    <property type="match status" value="1"/>
</dbReference>
<keyword evidence="3" id="KW-0045">Antibiotic biosynthesis</keyword>
<protein>
    <submittedName>
        <fullName evidence="5">Aspartate aminotransferase family protein</fullName>
    </submittedName>
</protein>
<evidence type="ECO:0000256" key="4">
    <source>
        <dbReference type="RuleBase" id="RU003560"/>
    </source>
</evidence>
<dbReference type="Gene3D" id="3.40.640.10">
    <property type="entry name" value="Type I PLP-dependent aspartate aminotransferase-like (Major domain)"/>
    <property type="match status" value="1"/>
</dbReference>